<feature type="domain" description="Amidohydrolase-related" evidence="2">
    <location>
        <begin position="11"/>
        <end position="282"/>
    </location>
</feature>
<dbReference type="PANTHER" id="PTHR43569:SF2">
    <property type="entry name" value="AMIDOHYDROLASE-RELATED DOMAIN-CONTAINING PROTEIN"/>
    <property type="match status" value="1"/>
</dbReference>
<dbReference type="AlphaFoldDB" id="A0AB39M8P6"/>
<dbReference type="EMBL" id="CP163431">
    <property type="protein sequence ID" value="XDQ02414.1"/>
    <property type="molecule type" value="Genomic_DNA"/>
</dbReference>
<sequence length="287" mass="31342">MGPQRDTSLRIDAHHHVWDLAVRDLPWTRDIPVLNRSFGMTDLRPHLRKAGIGATVVVQTSAVAEETTDLLALAARDEHMRAVVGWTDVTHPAIGEALDRLRESPGGAALAGIRHAVQDEPDLQWLHREEVRRGLKSIGAAGLVYELLVRPDQLPMAVKLVEDLPEVSFVLDHAGNPEVAPDALAPWAALMGRLVLRPNVAVKLSGLVTRSPAPHTPFLAPYADVLLDRLGPERVMFGSDWPVCLLAASYDRTVAVAASLTARLSPSEQAQVHGGTAARWYRMNGRR</sequence>
<accession>A0AB39M8P6</accession>
<dbReference type="RefSeq" id="WP_369188554.1">
    <property type="nucleotide sequence ID" value="NZ_CP163431.1"/>
</dbReference>
<evidence type="ECO:0000313" key="3">
    <source>
        <dbReference type="EMBL" id="XDQ02414.1"/>
    </source>
</evidence>
<dbReference type="InterPro" id="IPR006680">
    <property type="entry name" value="Amidohydro-rel"/>
</dbReference>
<dbReference type="Pfam" id="PF04909">
    <property type="entry name" value="Amidohydro_2"/>
    <property type="match status" value="1"/>
</dbReference>
<name>A0AB39M8P6_9ACTN</name>
<protein>
    <submittedName>
        <fullName evidence="3">Amidohydrolase</fullName>
    </submittedName>
</protein>
<dbReference type="InterPro" id="IPR052350">
    <property type="entry name" value="Metallo-dep_Lactonases"/>
</dbReference>
<evidence type="ECO:0000259" key="2">
    <source>
        <dbReference type="Pfam" id="PF04909"/>
    </source>
</evidence>
<gene>
    <name evidence="3" type="ORF">AB5J58_20350</name>
</gene>
<dbReference type="InterPro" id="IPR032466">
    <property type="entry name" value="Metal_Hydrolase"/>
</dbReference>
<organism evidence="3">
    <name type="scientific">Streptomyces sp. R08</name>
    <dbReference type="NCBI Taxonomy" id="3238624"/>
    <lineage>
        <taxon>Bacteria</taxon>
        <taxon>Bacillati</taxon>
        <taxon>Actinomycetota</taxon>
        <taxon>Actinomycetes</taxon>
        <taxon>Kitasatosporales</taxon>
        <taxon>Streptomycetaceae</taxon>
        <taxon>Streptomyces</taxon>
    </lineage>
</organism>
<evidence type="ECO:0000256" key="1">
    <source>
        <dbReference type="ARBA" id="ARBA00038310"/>
    </source>
</evidence>
<dbReference type="PANTHER" id="PTHR43569">
    <property type="entry name" value="AMIDOHYDROLASE"/>
    <property type="match status" value="1"/>
</dbReference>
<dbReference type="SUPFAM" id="SSF51556">
    <property type="entry name" value="Metallo-dependent hydrolases"/>
    <property type="match status" value="1"/>
</dbReference>
<reference evidence="3" key="1">
    <citation type="submission" date="2024-07" db="EMBL/GenBank/DDBJ databases">
        <authorList>
            <person name="Yu S.T."/>
        </authorList>
    </citation>
    <scope>NUCLEOTIDE SEQUENCE</scope>
    <source>
        <strain evidence="3">R08</strain>
    </source>
</reference>
<dbReference type="Gene3D" id="3.20.20.140">
    <property type="entry name" value="Metal-dependent hydrolases"/>
    <property type="match status" value="1"/>
</dbReference>
<proteinExistence type="inferred from homology"/>
<comment type="similarity">
    <text evidence="1">Belongs to the metallo-dependent hydrolases superfamily.</text>
</comment>
<dbReference type="GO" id="GO:0016787">
    <property type="term" value="F:hydrolase activity"/>
    <property type="evidence" value="ECO:0007669"/>
    <property type="project" value="InterPro"/>
</dbReference>